<sequence>MEGIRFRLIFANDPDVFQERINRFIADLDENVLLVDVKFSTAVQGAQVNYSALVHYKEVESWKD</sequence>
<name>A0A399EHJ3_9DEIN</name>
<accession>A0A399EHJ3</accession>
<dbReference type="Proteomes" id="UP000265341">
    <property type="component" value="Unassembled WGS sequence"/>
</dbReference>
<proteinExistence type="predicted"/>
<organism evidence="1 2">
    <name type="scientific">Calidithermus roseus</name>
    <dbReference type="NCBI Taxonomy" id="1644118"/>
    <lineage>
        <taxon>Bacteria</taxon>
        <taxon>Thermotogati</taxon>
        <taxon>Deinococcota</taxon>
        <taxon>Deinococci</taxon>
        <taxon>Thermales</taxon>
        <taxon>Thermaceae</taxon>
        <taxon>Calidithermus</taxon>
    </lineage>
</organism>
<gene>
    <name evidence="1" type="ORF">Mrose_03545</name>
</gene>
<dbReference type="RefSeq" id="WP_119280611.1">
    <property type="nucleotide sequence ID" value="NZ_QWLA01000138.1"/>
</dbReference>
<evidence type="ECO:0000313" key="1">
    <source>
        <dbReference type="EMBL" id="RIH81731.1"/>
    </source>
</evidence>
<comment type="caution">
    <text evidence="1">The sequence shown here is derived from an EMBL/GenBank/DDBJ whole genome shotgun (WGS) entry which is preliminary data.</text>
</comment>
<dbReference type="EMBL" id="QWLA01000138">
    <property type="protein sequence ID" value="RIH81731.1"/>
    <property type="molecule type" value="Genomic_DNA"/>
</dbReference>
<evidence type="ECO:0008006" key="3">
    <source>
        <dbReference type="Google" id="ProtNLM"/>
    </source>
</evidence>
<reference evidence="1 2" key="1">
    <citation type="submission" date="2018-08" db="EMBL/GenBank/DDBJ databases">
        <title>Meiothermus roseus NBRC 110900 genome sequencing project.</title>
        <authorList>
            <person name="Da Costa M.S."/>
            <person name="Albuquerque L."/>
            <person name="Raposo P."/>
            <person name="Froufe H.J.C."/>
            <person name="Barroso C.S."/>
            <person name="Egas C."/>
        </authorList>
    </citation>
    <scope>NUCLEOTIDE SEQUENCE [LARGE SCALE GENOMIC DNA]</scope>
    <source>
        <strain evidence="1 2">NBRC 110900</strain>
    </source>
</reference>
<protein>
    <recommendedName>
        <fullName evidence="3">Sporulation protein Cse60</fullName>
    </recommendedName>
</protein>
<evidence type="ECO:0000313" key="2">
    <source>
        <dbReference type="Proteomes" id="UP000265341"/>
    </source>
</evidence>
<dbReference type="AlphaFoldDB" id="A0A399EHJ3"/>
<keyword evidence="2" id="KW-1185">Reference proteome</keyword>
<dbReference type="OrthoDB" id="33082at2"/>